<dbReference type="PROSITE" id="PS00491">
    <property type="entry name" value="PROLINE_PEPTIDASE"/>
    <property type="match status" value="1"/>
</dbReference>
<evidence type="ECO:0000256" key="1">
    <source>
        <dbReference type="ARBA" id="ARBA00022723"/>
    </source>
</evidence>
<dbReference type="PANTHER" id="PTHR46112:SF8">
    <property type="entry name" value="CYTOPLASMIC PEPTIDASE PEPQ-RELATED"/>
    <property type="match status" value="1"/>
</dbReference>
<dbReference type="PRINTS" id="PR00599">
    <property type="entry name" value="MAPEPTIDASE"/>
</dbReference>
<organism evidence="4">
    <name type="scientific">bioreactor metagenome</name>
    <dbReference type="NCBI Taxonomy" id="1076179"/>
    <lineage>
        <taxon>unclassified sequences</taxon>
        <taxon>metagenomes</taxon>
        <taxon>ecological metagenomes</taxon>
    </lineage>
</organism>
<keyword evidence="1" id="KW-0479">Metal-binding</keyword>
<keyword evidence="4" id="KW-0645">Protease</keyword>
<name>A0A645FUS7_9ZZZZ</name>
<dbReference type="InterPro" id="IPR000994">
    <property type="entry name" value="Pept_M24"/>
</dbReference>
<dbReference type="Gene3D" id="3.90.230.10">
    <property type="entry name" value="Creatinase/methionine aminopeptidase superfamily"/>
    <property type="match status" value="1"/>
</dbReference>
<reference evidence="4" key="1">
    <citation type="submission" date="2019-08" db="EMBL/GenBank/DDBJ databases">
        <authorList>
            <person name="Kucharzyk K."/>
            <person name="Murdoch R.W."/>
            <person name="Higgins S."/>
            <person name="Loffler F."/>
        </authorList>
    </citation>
    <scope>NUCLEOTIDE SEQUENCE</scope>
</reference>
<feature type="domain" description="Peptidase M24" evidence="3">
    <location>
        <begin position="3"/>
        <end position="161"/>
    </location>
</feature>
<dbReference type="AlphaFoldDB" id="A0A645FUS7"/>
<keyword evidence="2 4" id="KW-0378">Hydrolase</keyword>
<dbReference type="SUPFAM" id="SSF55920">
    <property type="entry name" value="Creatinase/aminopeptidase"/>
    <property type="match status" value="1"/>
</dbReference>
<comment type="caution">
    <text evidence="4">The sequence shown here is derived from an EMBL/GenBank/DDBJ whole genome shotgun (WGS) entry which is preliminary data.</text>
</comment>
<sequence>MFHRGPDAKNVAMPGDMMVIDFSVRYNGYTSDVARTVYFLRPGEERAPEAVRRCVKASVDAVSACAAFIRPGVAGYQVDEVGRSAIVSSGYPSFAHSTGHQVGLEVHDGGTLLGPISRPGSQRTLRKDEIYAIEPTVLQDILPDGTVLPCAIVEDEWIVTENGCSLINPEKRQLAVIEIPYKEA</sequence>
<dbReference type="InterPro" id="IPR001131">
    <property type="entry name" value="Peptidase_M24B_aminopep-P_CS"/>
</dbReference>
<dbReference type="EC" id="3.4.11.18" evidence="4"/>
<dbReference type="InterPro" id="IPR036005">
    <property type="entry name" value="Creatinase/aminopeptidase-like"/>
</dbReference>
<dbReference type="InterPro" id="IPR001714">
    <property type="entry name" value="Pept_M24_MAP"/>
</dbReference>
<dbReference type="Pfam" id="PF00557">
    <property type="entry name" value="Peptidase_M24"/>
    <property type="match status" value="1"/>
</dbReference>
<proteinExistence type="predicted"/>
<dbReference type="EMBL" id="VSSQ01065559">
    <property type="protein sequence ID" value="MPN18267.1"/>
    <property type="molecule type" value="Genomic_DNA"/>
</dbReference>
<dbReference type="InterPro" id="IPR050659">
    <property type="entry name" value="Peptidase_M24B"/>
</dbReference>
<keyword evidence="4" id="KW-0031">Aminopeptidase</keyword>
<protein>
    <submittedName>
        <fullName evidence="4">Methionine aminopeptidase</fullName>
        <ecNumber evidence="4">3.4.11.18</ecNumber>
    </submittedName>
</protein>
<accession>A0A645FUS7</accession>
<dbReference type="GO" id="GO:0004239">
    <property type="term" value="F:initiator methionyl aminopeptidase activity"/>
    <property type="evidence" value="ECO:0007669"/>
    <property type="project" value="UniProtKB-EC"/>
</dbReference>
<gene>
    <name evidence="4" type="primary">map_73</name>
    <name evidence="4" type="ORF">SDC9_165627</name>
</gene>
<evidence type="ECO:0000313" key="4">
    <source>
        <dbReference type="EMBL" id="MPN18267.1"/>
    </source>
</evidence>
<dbReference type="PANTHER" id="PTHR46112">
    <property type="entry name" value="AMINOPEPTIDASE"/>
    <property type="match status" value="1"/>
</dbReference>
<evidence type="ECO:0000256" key="2">
    <source>
        <dbReference type="ARBA" id="ARBA00022801"/>
    </source>
</evidence>
<evidence type="ECO:0000259" key="3">
    <source>
        <dbReference type="Pfam" id="PF00557"/>
    </source>
</evidence>
<dbReference type="GO" id="GO:0046872">
    <property type="term" value="F:metal ion binding"/>
    <property type="evidence" value="ECO:0007669"/>
    <property type="project" value="UniProtKB-KW"/>
</dbReference>